<comment type="caution">
    <text evidence="1">The sequence shown here is derived from an EMBL/GenBank/DDBJ whole genome shotgun (WGS) entry which is preliminary data.</text>
</comment>
<name>A0A438E299_VITVI</name>
<evidence type="ECO:0000313" key="2">
    <source>
        <dbReference type="Proteomes" id="UP000288805"/>
    </source>
</evidence>
<accession>A0A438E299</accession>
<dbReference type="EMBL" id="QGNW01001426">
    <property type="protein sequence ID" value="RVW41823.1"/>
    <property type="molecule type" value="Genomic_DNA"/>
</dbReference>
<proteinExistence type="predicted"/>
<protein>
    <submittedName>
        <fullName evidence="1">Uncharacterized protein</fullName>
    </submittedName>
</protein>
<reference evidence="1 2" key="1">
    <citation type="journal article" date="2018" name="PLoS Genet.">
        <title>Population sequencing reveals clonal diversity and ancestral inbreeding in the grapevine cultivar Chardonnay.</title>
        <authorList>
            <person name="Roach M.J."/>
            <person name="Johnson D.L."/>
            <person name="Bohlmann J."/>
            <person name="van Vuuren H.J."/>
            <person name="Jones S.J."/>
            <person name="Pretorius I.S."/>
            <person name="Schmidt S.A."/>
            <person name="Borneman A.R."/>
        </authorList>
    </citation>
    <scope>NUCLEOTIDE SEQUENCE [LARGE SCALE GENOMIC DNA]</scope>
    <source>
        <strain evidence="2">cv. Chardonnay</strain>
        <tissue evidence="1">Leaf</tissue>
    </source>
</reference>
<evidence type="ECO:0000313" key="1">
    <source>
        <dbReference type="EMBL" id="RVW41823.1"/>
    </source>
</evidence>
<organism evidence="1 2">
    <name type="scientific">Vitis vinifera</name>
    <name type="common">Grape</name>
    <dbReference type="NCBI Taxonomy" id="29760"/>
    <lineage>
        <taxon>Eukaryota</taxon>
        <taxon>Viridiplantae</taxon>
        <taxon>Streptophyta</taxon>
        <taxon>Embryophyta</taxon>
        <taxon>Tracheophyta</taxon>
        <taxon>Spermatophyta</taxon>
        <taxon>Magnoliopsida</taxon>
        <taxon>eudicotyledons</taxon>
        <taxon>Gunneridae</taxon>
        <taxon>Pentapetalae</taxon>
        <taxon>rosids</taxon>
        <taxon>Vitales</taxon>
        <taxon>Vitaceae</taxon>
        <taxon>Viteae</taxon>
        <taxon>Vitis</taxon>
    </lineage>
</organism>
<gene>
    <name evidence="1" type="ORF">CK203_108409</name>
</gene>
<dbReference type="AlphaFoldDB" id="A0A438E299"/>
<sequence>MGYIDVWEHSRGGRHTNADWSPIFEDLYSSELGNPLGCRGSACVEVMTTLHGSTPSLRRLAEGCYRQRAPLGFPSYMWVHLWTFRARLVVIGELIHSTWVQLLGFESDQSDQTYMDSQVVTVDQFVAAMASIHEAITSLVPQPTPFTLQSQTEVAPLPVMVVVPTSEDAHTRMDRLEQRMRQLRVSYGGMVWDDSDGLPMTLYGIEEGIARGLWLESFLQTRRGRNRLLDRDQGTSVPSVPPDQGPLDIIKQLGRLPEFIIRHHPMCSIGHLLILDLCLPRIYTQLHNQCLVKLGQQSVTTNPLPAHTTHSVPPLTGGIHHMDFVQDDVIHMLSWDDGLPEMIVLDDVMTRSGRIAQAVPLVTRRFGGHRVTSVLLDNVSALNAGTIPSSLHQKVKFIHDGQVIIVQSTRDMISSSEPVLQDDVRYMARLHRDRARARLSGIPFDYPVHPYTFNLADYFVRGSKVQPHVEEMCTDDSIVDELQHMLHRMQMGDEIPDMSASVMIASPSPDQANLFSLCFCRPSILSLVTYL</sequence>
<dbReference type="Proteomes" id="UP000288805">
    <property type="component" value="Unassembled WGS sequence"/>
</dbReference>